<dbReference type="PROSITE" id="PS51123">
    <property type="entry name" value="OMPA_2"/>
    <property type="match status" value="1"/>
</dbReference>
<gene>
    <name evidence="4" type="ORF">C9927_01285</name>
</gene>
<evidence type="ECO:0000256" key="3">
    <source>
        <dbReference type="ARBA" id="ARBA00023237"/>
    </source>
</evidence>
<dbReference type="SUPFAM" id="SSF103088">
    <property type="entry name" value="OmpA-like"/>
    <property type="match status" value="1"/>
</dbReference>
<sequence length="211" mass="22424">MNKLIIATVTASLALTGCANSGWSNTQKGATIGAVAGALIGKGTGDHDKSRYVWGAAVGALAGAAVGNYMDQQEEEFRQELAGSGVQVIRDGDNIRLQLPSNITFDTNSSVISQSFAPVLTDVGKVLQRYEKTTLVIEGHTDSTGSAEYNQRLSENRALAVRNQLNGNGVDSRRLTTLGFGESQPVASNETEAGRTQNRRVELRIVPNTQS</sequence>
<dbReference type="InterPro" id="IPR050330">
    <property type="entry name" value="Bact_OuterMem_StrucFunc"/>
</dbReference>
<dbReference type="InterPro" id="IPR027367">
    <property type="entry name" value="Gly-zipper_YMGG"/>
</dbReference>
<dbReference type="EMBL" id="PYVF01000009">
    <property type="protein sequence ID" value="PTB89840.1"/>
    <property type="molecule type" value="Genomic_DNA"/>
</dbReference>
<keyword evidence="2" id="KW-0472">Membrane</keyword>
<comment type="caution">
    <text evidence="4">The sequence shown here is derived from an EMBL/GenBank/DDBJ whole genome shotgun (WGS) entry which is preliminary data.</text>
</comment>
<dbReference type="Proteomes" id="UP000242087">
    <property type="component" value="Unassembled WGS sequence"/>
</dbReference>
<dbReference type="InterPro" id="IPR036737">
    <property type="entry name" value="OmpA-like_sf"/>
</dbReference>
<evidence type="ECO:0000313" key="4">
    <source>
        <dbReference type="EMBL" id="PTB89840.1"/>
    </source>
</evidence>
<dbReference type="AlphaFoldDB" id="A0A2T4D7R8"/>
<evidence type="ECO:0000256" key="2">
    <source>
        <dbReference type="ARBA" id="ARBA00023136"/>
    </source>
</evidence>
<reference evidence="4 5" key="1">
    <citation type="submission" date="2018-03" db="EMBL/GenBank/DDBJ databases">
        <title>Cross-interface Injection: A General Nanoliter Liquid Handling Method Applied to Single Cells Genome Amplification Automated Nanoliter Liquid Handling Applied to Single Cell Multiple Displacement Amplification.</title>
        <authorList>
            <person name="Yun J."/>
            <person name="Xu P."/>
            <person name="Xu J."/>
            <person name="Dai X."/>
            <person name="Wang Y."/>
            <person name="Zheng X."/>
            <person name="Cao C."/>
            <person name="Yi Q."/>
            <person name="Zhu Y."/>
            <person name="Wang L."/>
            <person name="Dong Z."/>
            <person name="Huang Y."/>
            <person name="Huang L."/>
            <person name="Du W."/>
        </authorList>
    </citation>
    <scope>NUCLEOTIDE SEQUENCE [LARGE SCALE GENOMIC DNA]</scope>
    <source>
        <strain evidence="4 5">A12-4</strain>
    </source>
</reference>
<organism evidence="4 5">
    <name type="scientific">Pseudidiomarina aestuarii</name>
    <dbReference type="NCBI Taxonomy" id="624146"/>
    <lineage>
        <taxon>Bacteria</taxon>
        <taxon>Pseudomonadati</taxon>
        <taxon>Pseudomonadota</taxon>
        <taxon>Gammaproteobacteria</taxon>
        <taxon>Alteromonadales</taxon>
        <taxon>Idiomarinaceae</taxon>
        <taxon>Pseudidiomarina</taxon>
    </lineage>
</organism>
<keyword evidence="3" id="KW-0998">Cell outer membrane</keyword>
<dbReference type="GO" id="GO:0009279">
    <property type="term" value="C:cell outer membrane"/>
    <property type="evidence" value="ECO:0007669"/>
    <property type="project" value="UniProtKB-SubCell"/>
</dbReference>
<proteinExistence type="predicted"/>
<dbReference type="Pfam" id="PF00691">
    <property type="entry name" value="OmpA"/>
    <property type="match status" value="1"/>
</dbReference>
<dbReference type="PANTHER" id="PTHR30329">
    <property type="entry name" value="STATOR ELEMENT OF FLAGELLAR MOTOR COMPLEX"/>
    <property type="match status" value="1"/>
</dbReference>
<dbReference type="PROSITE" id="PS01068">
    <property type="entry name" value="OMPA_1"/>
    <property type="match status" value="1"/>
</dbReference>
<dbReference type="Pfam" id="PF13441">
    <property type="entry name" value="Gly-zipper_YMGG"/>
    <property type="match status" value="1"/>
</dbReference>
<dbReference type="InterPro" id="IPR006690">
    <property type="entry name" value="OMPA-like_CS"/>
</dbReference>
<protein>
    <submittedName>
        <fullName evidence="4">Uncharacterized protein</fullName>
    </submittedName>
</protein>
<comment type="subcellular location">
    <subcellularLocation>
        <location evidence="1">Cell outer membrane</location>
    </subcellularLocation>
</comment>
<evidence type="ECO:0000256" key="1">
    <source>
        <dbReference type="ARBA" id="ARBA00004442"/>
    </source>
</evidence>
<dbReference type="PRINTS" id="PR01021">
    <property type="entry name" value="OMPADOMAIN"/>
</dbReference>
<evidence type="ECO:0000313" key="5">
    <source>
        <dbReference type="Proteomes" id="UP000242087"/>
    </source>
</evidence>
<dbReference type="PROSITE" id="PS51257">
    <property type="entry name" value="PROKAR_LIPOPROTEIN"/>
    <property type="match status" value="1"/>
</dbReference>
<dbReference type="InterPro" id="IPR006665">
    <property type="entry name" value="OmpA-like"/>
</dbReference>
<dbReference type="RefSeq" id="WP_417657535.1">
    <property type="nucleotide sequence ID" value="NZ_JBLXDX010000004.1"/>
</dbReference>
<name>A0A2T4D7R8_9GAMM</name>
<dbReference type="Gene3D" id="3.30.1330.60">
    <property type="entry name" value="OmpA-like domain"/>
    <property type="match status" value="1"/>
</dbReference>
<dbReference type="CDD" id="cd07185">
    <property type="entry name" value="OmpA_C-like"/>
    <property type="match status" value="1"/>
</dbReference>
<dbReference type="InterPro" id="IPR006664">
    <property type="entry name" value="OMP_bac"/>
</dbReference>
<dbReference type="PANTHER" id="PTHR30329:SF21">
    <property type="entry name" value="LIPOPROTEIN YIAD-RELATED"/>
    <property type="match status" value="1"/>
</dbReference>
<accession>A0A2T4D7R8</accession>